<dbReference type="Proteomes" id="UP000757604">
    <property type="component" value="Unassembled WGS sequence"/>
</dbReference>
<keyword evidence="4" id="KW-1185">Reference proteome</keyword>
<name>A0ABS7HA44_9HYPH</name>
<comment type="caution">
    <text evidence="3">The sequence shown here is derived from an EMBL/GenBank/DDBJ whole genome shotgun (WGS) entry which is preliminary data.</text>
</comment>
<sequence>MMKPDSARLAKDARRIARILPDNRSFVLIGYDPAPANLSVAGLARDINAVILQHFGRQSTLLGISYGAVVAAHVATRFPDSVGKLVLMAGAHEFSTDGRLRLIRQAELARKGLLKPLIQEFTSVFRRPWLNLLLWFRIGLGGNRLVSKLGRREVIVRYLEAMLKSELPASDLKSVTADTLIIGGSRDQFFAGTMPMAAQAIPAAKLVMFDGETHMVPVERAGKVKAQLAAFFRRD</sequence>
<organism evidence="3 4">
    <name type="scientific">Rhizobium herbae</name>
    <dbReference type="NCBI Taxonomy" id="508661"/>
    <lineage>
        <taxon>Bacteria</taxon>
        <taxon>Pseudomonadati</taxon>
        <taxon>Pseudomonadota</taxon>
        <taxon>Alphaproteobacteria</taxon>
        <taxon>Hyphomicrobiales</taxon>
        <taxon>Rhizobiaceae</taxon>
        <taxon>Rhizobium/Agrobacterium group</taxon>
        <taxon>Rhizobium</taxon>
    </lineage>
</organism>
<dbReference type="Gene3D" id="3.40.50.1820">
    <property type="entry name" value="alpha/beta hydrolase"/>
    <property type="match status" value="1"/>
</dbReference>
<protein>
    <submittedName>
        <fullName evidence="3">Alpha/beta hydrolase</fullName>
    </submittedName>
</protein>
<dbReference type="SUPFAM" id="SSF53474">
    <property type="entry name" value="alpha/beta-Hydrolases"/>
    <property type="match status" value="1"/>
</dbReference>
<dbReference type="InterPro" id="IPR029058">
    <property type="entry name" value="AB_hydrolase_fold"/>
</dbReference>
<reference evidence="3 4" key="1">
    <citation type="journal article" date="2021" name="MBio">
        <title>Poor Competitiveness of Bradyrhizobium in Pigeon Pea Root Colonization in Indian Soils.</title>
        <authorList>
            <person name="Chalasani D."/>
            <person name="Basu A."/>
            <person name="Pullabhotla S.V.S.R.N."/>
            <person name="Jorrin B."/>
            <person name="Neal A.L."/>
            <person name="Poole P.S."/>
            <person name="Podile A.R."/>
            <person name="Tkacz A."/>
        </authorList>
    </citation>
    <scope>NUCLEOTIDE SEQUENCE [LARGE SCALE GENOMIC DNA]</scope>
    <source>
        <strain evidence="3 4">HU44</strain>
    </source>
</reference>
<dbReference type="PANTHER" id="PTHR43798">
    <property type="entry name" value="MONOACYLGLYCEROL LIPASE"/>
    <property type="match status" value="1"/>
</dbReference>
<evidence type="ECO:0000256" key="1">
    <source>
        <dbReference type="ARBA" id="ARBA00022801"/>
    </source>
</evidence>
<dbReference type="GO" id="GO:0016787">
    <property type="term" value="F:hydrolase activity"/>
    <property type="evidence" value="ECO:0007669"/>
    <property type="project" value="UniProtKB-KW"/>
</dbReference>
<accession>A0ABS7HA44</accession>
<dbReference type="PRINTS" id="PR00111">
    <property type="entry name" value="ABHYDROLASE"/>
</dbReference>
<dbReference type="InterPro" id="IPR000073">
    <property type="entry name" value="AB_hydrolase_1"/>
</dbReference>
<gene>
    <name evidence="3" type="ORF">JNB71_12305</name>
</gene>
<evidence type="ECO:0000313" key="4">
    <source>
        <dbReference type="Proteomes" id="UP000757604"/>
    </source>
</evidence>
<evidence type="ECO:0000259" key="2">
    <source>
        <dbReference type="Pfam" id="PF12697"/>
    </source>
</evidence>
<proteinExistence type="predicted"/>
<keyword evidence="1 3" id="KW-0378">Hydrolase</keyword>
<dbReference type="PANTHER" id="PTHR43798:SF31">
    <property type="entry name" value="AB HYDROLASE SUPERFAMILY PROTEIN YCLE"/>
    <property type="match status" value="1"/>
</dbReference>
<dbReference type="Pfam" id="PF12697">
    <property type="entry name" value="Abhydrolase_6"/>
    <property type="match status" value="1"/>
</dbReference>
<dbReference type="InterPro" id="IPR050266">
    <property type="entry name" value="AB_hydrolase_sf"/>
</dbReference>
<evidence type="ECO:0000313" key="3">
    <source>
        <dbReference type="EMBL" id="MBW9064101.1"/>
    </source>
</evidence>
<dbReference type="EMBL" id="JAEUAO010000002">
    <property type="protein sequence ID" value="MBW9064101.1"/>
    <property type="molecule type" value="Genomic_DNA"/>
</dbReference>
<feature type="domain" description="AB hydrolase-1" evidence="2">
    <location>
        <begin position="11"/>
        <end position="224"/>
    </location>
</feature>